<evidence type="ECO:0000313" key="2">
    <source>
        <dbReference type="Proteomes" id="UP001165063"/>
    </source>
</evidence>
<reference evidence="1" key="1">
    <citation type="submission" date="2023-04" db="EMBL/GenBank/DDBJ databases">
        <title>Ambrosiozyma monospora NBRC 1965.</title>
        <authorList>
            <person name="Ichikawa N."/>
            <person name="Sato H."/>
            <person name="Tonouchi N."/>
        </authorList>
    </citation>
    <scope>NUCLEOTIDE SEQUENCE</scope>
    <source>
        <strain evidence="1">NBRC 1965</strain>
    </source>
</reference>
<comment type="caution">
    <text evidence="1">The sequence shown here is derived from an EMBL/GenBank/DDBJ whole genome shotgun (WGS) entry which is preliminary data.</text>
</comment>
<sequence>MGAVCSCLIPQSDTSSQMECDENAPLLPSDENENRRLKFKIREAELTSIINSIYYQLVEITSFYNEEQQIQQSGLTLAQRQQILTNAHPQTTQQAIIQQQPTAQSNMTYGATMANNNSIDSIKSPDGNTSDYDDLVNLTQQTLSDTININVVDETVVSEDSKDIYPEELNKFEKYLTSKFKDADTIKVTPFLDD</sequence>
<gene>
    <name evidence="1" type="ORF">Amon01_000330100</name>
</gene>
<protein>
    <submittedName>
        <fullName evidence="1">Unnamed protein product</fullName>
    </submittedName>
</protein>
<proteinExistence type="predicted"/>
<keyword evidence="2" id="KW-1185">Reference proteome</keyword>
<dbReference type="EMBL" id="BSXU01001358">
    <property type="protein sequence ID" value="GMG26613.1"/>
    <property type="molecule type" value="Genomic_DNA"/>
</dbReference>
<organism evidence="1 2">
    <name type="scientific">Ambrosiozyma monospora</name>
    <name type="common">Yeast</name>
    <name type="synonym">Endomycopsis monosporus</name>
    <dbReference type="NCBI Taxonomy" id="43982"/>
    <lineage>
        <taxon>Eukaryota</taxon>
        <taxon>Fungi</taxon>
        <taxon>Dikarya</taxon>
        <taxon>Ascomycota</taxon>
        <taxon>Saccharomycotina</taxon>
        <taxon>Pichiomycetes</taxon>
        <taxon>Pichiales</taxon>
        <taxon>Pichiaceae</taxon>
        <taxon>Ambrosiozyma</taxon>
    </lineage>
</organism>
<dbReference type="AlphaFoldDB" id="A0A9W6YR85"/>
<name>A0A9W6YR85_AMBMO</name>
<dbReference type="Proteomes" id="UP001165063">
    <property type="component" value="Unassembled WGS sequence"/>
</dbReference>
<evidence type="ECO:0000313" key="1">
    <source>
        <dbReference type="EMBL" id="GMG26613.1"/>
    </source>
</evidence>
<accession>A0A9W6YR85</accession>